<organism evidence="11 12">
    <name type="scientific">Lacihabitans lacunae</name>
    <dbReference type="NCBI Taxonomy" id="1028214"/>
    <lineage>
        <taxon>Bacteria</taxon>
        <taxon>Pseudomonadati</taxon>
        <taxon>Bacteroidota</taxon>
        <taxon>Cytophagia</taxon>
        <taxon>Cytophagales</taxon>
        <taxon>Leadbetterellaceae</taxon>
        <taxon>Lacihabitans</taxon>
    </lineage>
</organism>
<evidence type="ECO:0000256" key="5">
    <source>
        <dbReference type="ARBA" id="ARBA00023209"/>
    </source>
</evidence>
<evidence type="ECO:0000259" key="10">
    <source>
        <dbReference type="Pfam" id="PF07479"/>
    </source>
</evidence>
<evidence type="ECO:0000256" key="8">
    <source>
        <dbReference type="RuleBase" id="RU000439"/>
    </source>
</evidence>
<dbReference type="PRINTS" id="PR00077">
    <property type="entry name" value="GPDHDRGNASE"/>
</dbReference>
<dbReference type="SUPFAM" id="SSF51735">
    <property type="entry name" value="NAD(P)-binding Rossmann-fold domains"/>
    <property type="match status" value="1"/>
</dbReference>
<reference evidence="12" key="1">
    <citation type="journal article" date="2019" name="Int. J. Syst. Evol. Microbiol.">
        <title>The Global Catalogue of Microorganisms (GCM) 10K type strain sequencing project: providing services to taxonomists for standard genome sequencing and annotation.</title>
        <authorList>
            <consortium name="The Broad Institute Genomics Platform"/>
            <consortium name="The Broad Institute Genome Sequencing Center for Infectious Disease"/>
            <person name="Wu L."/>
            <person name="Ma J."/>
        </authorList>
    </citation>
    <scope>NUCLEOTIDE SEQUENCE [LARGE SCALE GENOMIC DNA]</scope>
    <source>
        <strain evidence="12">CECT 7956</strain>
    </source>
</reference>
<dbReference type="SUPFAM" id="SSF48179">
    <property type="entry name" value="6-phosphogluconate dehydrogenase C-terminal domain-like"/>
    <property type="match status" value="1"/>
</dbReference>
<dbReference type="Pfam" id="PF07479">
    <property type="entry name" value="NAD_Gly3P_dh_C"/>
    <property type="match status" value="1"/>
</dbReference>
<dbReference type="PROSITE" id="PS00957">
    <property type="entry name" value="NAD_G3PDH"/>
    <property type="match status" value="1"/>
</dbReference>
<keyword evidence="3 7" id="KW-0560">Oxidoreductase</keyword>
<dbReference type="InterPro" id="IPR008927">
    <property type="entry name" value="6-PGluconate_DH-like_C_sf"/>
</dbReference>
<accession>A0ABV7YXG7</accession>
<dbReference type="InterPro" id="IPR006168">
    <property type="entry name" value="G3P_DH_NAD-dep"/>
</dbReference>
<sequence length="328" mass="36523">MNITVIGGGSWATALIKILSEKNVKIKWWLRDEVAINHIKKHHHNPSYLSGVELHPSKIKPYKSLKESLKNSEWVLLAIPAAFIEEALAPADPAWFVDKKFISGVKGMIPSTNLLVTDWFSEKYNIPRENMGAIAGPCHAEEVALEKQSYLTIASEGEKTAKDFAELMACRFVKTSYITDLNGVEYSAVMKNIVALACGITHGMGAGDNFQAVMVSNAMLEIERLVNKIAPSERTINSSAYLGDLLVTAYSQFSRNRTFGNMLGRGYSVKTAQMEMKMIAEGYYATKCIHELNKTLKVEMPILNFTYGILYKNAPLKKSFETLKGKLI</sequence>
<keyword evidence="5" id="KW-0594">Phospholipid biosynthesis</keyword>
<proteinExistence type="inferred from homology"/>
<gene>
    <name evidence="11" type="ORF">ACFOOI_13170</name>
</gene>
<keyword evidence="2" id="KW-0444">Lipid biosynthesis</keyword>
<dbReference type="EMBL" id="JBHRYQ010000001">
    <property type="protein sequence ID" value="MFC3811606.1"/>
    <property type="molecule type" value="Genomic_DNA"/>
</dbReference>
<evidence type="ECO:0000256" key="1">
    <source>
        <dbReference type="ARBA" id="ARBA00011009"/>
    </source>
</evidence>
<dbReference type="PANTHER" id="PTHR11728:SF1">
    <property type="entry name" value="GLYCEROL-3-PHOSPHATE DEHYDROGENASE [NAD(+)] 2, CHLOROPLASTIC"/>
    <property type="match status" value="1"/>
</dbReference>
<dbReference type="InterPro" id="IPR011128">
    <property type="entry name" value="G3P_DH_NAD-dep_N"/>
</dbReference>
<keyword evidence="7" id="KW-0520">NAD</keyword>
<feature type="domain" description="Glycerol-3-phosphate dehydrogenase NAD-dependent C-terminal" evidence="10">
    <location>
        <begin position="180"/>
        <end position="319"/>
    </location>
</feature>
<protein>
    <recommendedName>
        <fullName evidence="8">Glycerol-3-phosphate dehydrogenase</fullName>
        <ecNumber evidence="8">1.1.1.94</ecNumber>
    </recommendedName>
</protein>
<dbReference type="GO" id="GO:0047952">
    <property type="term" value="F:glycerol-3-phosphate dehydrogenase [NAD(P)+] activity"/>
    <property type="evidence" value="ECO:0007669"/>
    <property type="project" value="UniProtKB-EC"/>
</dbReference>
<comment type="caution">
    <text evidence="11">The sequence shown here is derived from an EMBL/GenBank/DDBJ whole genome shotgun (WGS) entry which is preliminary data.</text>
</comment>
<dbReference type="NCBIfam" id="NF000942">
    <property type="entry name" value="PRK00094.1-4"/>
    <property type="match status" value="1"/>
</dbReference>
<comment type="similarity">
    <text evidence="1 7">Belongs to the NAD-dependent glycerol-3-phosphate dehydrogenase family.</text>
</comment>
<dbReference type="InterPro" id="IPR006109">
    <property type="entry name" value="G3P_DH_NAD-dep_C"/>
</dbReference>
<dbReference type="Gene3D" id="3.40.50.720">
    <property type="entry name" value="NAD(P)-binding Rossmann-like Domain"/>
    <property type="match status" value="1"/>
</dbReference>
<evidence type="ECO:0000256" key="7">
    <source>
        <dbReference type="RuleBase" id="RU000437"/>
    </source>
</evidence>
<dbReference type="PIRSF" id="PIRSF000114">
    <property type="entry name" value="Glycerol-3-P_dh"/>
    <property type="match status" value="1"/>
</dbReference>
<name>A0ABV7YXG7_9BACT</name>
<dbReference type="NCBIfam" id="NF000940">
    <property type="entry name" value="PRK00094.1-2"/>
    <property type="match status" value="1"/>
</dbReference>
<dbReference type="Proteomes" id="UP001595616">
    <property type="component" value="Unassembled WGS sequence"/>
</dbReference>
<keyword evidence="6" id="KW-1208">Phospholipid metabolism</keyword>
<dbReference type="Gene3D" id="1.10.1040.10">
    <property type="entry name" value="N-(1-d-carboxylethyl)-l-norvaline Dehydrogenase, domain 2"/>
    <property type="match status" value="1"/>
</dbReference>
<dbReference type="InterPro" id="IPR013328">
    <property type="entry name" value="6PGD_dom2"/>
</dbReference>
<keyword evidence="12" id="KW-1185">Reference proteome</keyword>
<evidence type="ECO:0000256" key="6">
    <source>
        <dbReference type="ARBA" id="ARBA00023264"/>
    </source>
</evidence>
<evidence type="ECO:0000313" key="12">
    <source>
        <dbReference type="Proteomes" id="UP001595616"/>
    </source>
</evidence>
<evidence type="ECO:0000256" key="2">
    <source>
        <dbReference type="ARBA" id="ARBA00022516"/>
    </source>
</evidence>
<dbReference type="Pfam" id="PF01210">
    <property type="entry name" value="NAD_Gly3P_dh_N"/>
    <property type="match status" value="1"/>
</dbReference>
<evidence type="ECO:0000313" key="11">
    <source>
        <dbReference type="EMBL" id="MFC3811606.1"/>
    </source>
</evidence>
<dbReference type="PANTHER" id="PTHR11728">
    <property type="entry name" value="GLYCEROL-3-PHOSPHATE DEHYDROGENASE"/>
    <property type="match status" value="1"/>
</dbReference>
<evidence type="ECO:0000256" key="4">
    <source>
        <dbReference type="ARBA" id="ARBA00023098"/>
    </source>
</evidence>
<keyword evidence="4" id="KW-0443">Lipid metabolism</keyword>
<dbReference type="InterPro" id="IPR036291">
    <property type="entry name" value="NAD(P)-bd_dom_sf"/>
</dbReference>
<evidence type="ECO:0000259" key="9">
    <source>
        <dbReference type="Pfam" id="PF01210"/>
    </source>
</evidence>
<dbReference type="EC" id="1.1.1.94" evidence="8"/>
<evidence type="ECO:0000256" key="3">
    <source>
        <dbReference type="ARBA" id="ARBA00023002"/>
    </source>
</evidence>
<feature type="domain" description="Glycerol-3-phosphate dehydrogenase NAD-dependent N-terminal" evidence="9">
    <location>
        <begin position="2"/>
        <end position="160"/>
    </location>
</feature>
<comment type="catalytic activity">
    <reaction evidence="8">
        <text>sn-glycerol 3-phosphate + NADP(+) = dihydroxyacetone phosphate + NADPH + H(+)</text>
        <dbReference type="Rhea" id="RHEA:11096"/>
        <dbReference type="ChEBI" id="CHEBI:15378"/>
        <dbReference type="ChEBI" id="CHEBI:57597"/>
        <dbReference type="ChEBI" id="CHEBI:57642"/>
        <dbReference type="ChEBI" id="CHEBI:57783"/>
        <dbReference type="ChEBI" id="CHEBI:58349"/>
        <dbReference type="EC" id="1.1.1.94"/>
    </reaction>
</comment>
<dbReference type="RefSeq" id="WP_379838443.1">
    <property type="nucleotide sequence ID" value="NZ_JBHRYQ010000001.1"/>
</dbReference>